<comment type="caution">
    <text evidence="2">The sequence shown here is derived from an EMBL/GenBank/DDBJ whole genome shotgun (WGS) entry which is preliminary data.</text>
</comment>
<evidence type="ECO:0000313" key="2">
    <source>
        <dbReference type="EMBL" id="CBH76441.1"/>
    </source>
</evidence>
<feature type="compositionally biased region" description="Basic and acidic residues" evidence="1">
    <location>
        <begin position="38"/>
        <end position="51"/>
    </location>
</feature>
<organism evidence="2">
    <name type="scientific">mine drainage metagenome</name>
    <dbReference type="NCBI Taxonomy" id="410659"/>
    <lineage>
        <taxon>unclassified sequences</taxon>
        <taxon>metagenomes</taxon>
        <taxon>ecological metagenomes</taxon>
    </lineage>
</organism>
<accession>E6PIZ9</accession>
<sequence>MIVPSPTQEEAAAIFAALLGSMERPELSEPALAPWRRAGREPDRTFDELRASARSTRVL</sequence>
<name>E6PIZ9_9ZZZZ</name>
<feature type="region of interest" description="Disordered" evidence="1">
    <location>
        <begin position="38"/>
        <end position="59"/>
    </location>
</feature>
<dbReference type="EMBL" id="CABL01000019">
    <property type="protein sequence ID" value="CBH76441.1"/>
    <property type="molecule type" value="Genomic_DNA"/>
</dbReference>
<dbReference type="AlphaFoldDB" id="E6PIZ9"/>
<evidence type="ECO:0000256" key="1">
    <source>
        <dbReference type="SAM" id="MobiDB-lite"/>
    </source>
</evidence>
<reference evidence="2" key="1">
    <citation type="submission" date="2009-10" db="EMBL/GenBank/DDBJ databases">
        <title>Diversity of trophic interactions inside an arsenic-rich microbial ecosystem.</title>
        <authorList>
            <person name="Bertin P.N."/>
            <person name="Heinrich-Salmeron A."/>
            <person name="Pelletier E."/>
            <person name="Goulhen-Chollet F."/>
            <person name="Arsene-Ploetze F."/>
            <person name="Gallien S."/>
            <person name="Calteau A."/>
            <person name="Vallenet D."/>
            <person name="Casiot C."/>
            <person name="Chane-Woon-Ming B."/>
            <person name="Giloteaux L."/>
            <person name="Barakat M."/>
            <person name="Bonnefoy V."/>
            <person name="Bruneel O."/>
            <person name="Chandler M."/>
            <person name="Cleiss J."/>
            <person name="Duran R."/>
            <person name="Elbaz-Poulichet F."/>
            <person name="Fonknechten N."/>
            <person name="Lauga B."/>
            <person name="Mornico D."/>
            <person name="Ortet P."/>
            <person name="Schaeffer C."/>
            <person name="Siguier P."/>
            <person name="Alexander Thil Smith A."/>
            <person name="Van Dorsselaer A."/>
            <person name="Weissenbach J."/>
            <person name="Medigue C."/>
            <person name="Le Paslier D."/>
        </authorList>
    </citation>
    <scope>NUCLEOTIDE SEQUENCE</scope>
</reference>
<proteinExistence type="predicted"/>
<gene>
    <name evidence="2" type="ORF">CARN1_0921</name>
</gene>
<protein>
    <submittedName>
        <fullName evidence="2">Uncharacterized protein</fullName>
    </submittedName>
</protein>